<keyword evidence="4" id="KW-1185">Reference proteome</keyword>
<keyword evidence="1" id="KW-1133">Transmembrane helix</keyword>
<dbReference type="Proteomes" id="UP000308530">
    <property type="component" value="Chromosome"/>
</dbReference>
<evidence type="ECO:0000259" key="2">
    <source>
        <dbReference type="Pfam" id="PF09990"/>
    </source>
</evidence>
<gene>
    <name evidence="3" type="ORF">FE840_012255</name>
</gene>
<feature type="transmembrane region" description="Helical" evidence="1">
    <location>
        <begin position="84"/>
        <end position="103"/>
    </location>
</feature>
<organism evidence="3 4">
    <name type="scientific">Peteryoungia desertarenae</name>
    <dbReference type="NCBI Taxonomy" id="1813451"/>
    <lineage>
        <taxon>Bacteria</taxon>
        <taxon>Pseudomonadati</taxon>
        <taxon>Pseudomonadota</taxon>
        <taxon>Alphaproteobacteria</taxon>
        <taxon>Hyphomicrobiales</taxon>
        <taxon>Rhizobiaceae</taxon>
        <taxon>Peteryoungia</taxon>
    </lineage>
</organism>
<dbReference type="EMBL" id="CP058350">
    <property type="protein sequence ID" value="QLF70250.1"/>
    <property type="molecule type" value="Genomic_DNA"/>
</dbReference>
<dbReference type="InterPro" id="IPR019251">
    <property type="entry name" value="DUF2231_TM"/>
</dbReference>
<sequence>MSSLHSPEVAMRTYPLSGIFAPFPFVCFTLTFITDIIYWQTSFLMWQNFSSWLLFFGEIGGALALIAGAIDLARKDTRDTRPGWSATIAFVGVLLLAILNSFIHAGDGWTAVVPYGLLVSAATIVAMILTVWLTIEHRYGLPWRMP</sequence>
<dbReference type="RefSeq" id="WP_138288991.1">
    <property type="nucleotide sequence ID" value="NZ_CP058350.1"/>
</dbReference>
<evidence type="ECO:0000313" key="3">
    <source>
        <dbReference type="EMBL" id="QLF70250.1"/>
    </source>
</evidence>
<reference evidence="3 4" key="1">
    <citation type="submission" date="2020-06" db="EMBL/GenBank/DDBJ databases">
        <title>Genome sequence of Rhizobium sp strain ADMK78.</title>
        <authorList>
            <person name="Rahi P."/>
        </authorList>
    </citation>
    <scope>NUCLEOTIDE SEQUENCE [LARGE SCALE GENOMIC DNA]</scope>
    <source>
        <strain evidence="3 4">ADMK78</strain>
    </source>
</reference>
<name>A0ABX6QP13_9HYPH</name>
<feature type="transmembrane region" description="Helical" evidence="1">
    <location>
        <begin position="115"/>
        <end position="135"/>
    </location>
</feature>
<accession>A0ABX6QP13</accession>
<keyword evidence="1" id="KW-0812">Transmembrane</keyword>
<evidence type="ECO:0000256" key="1">
    <source>
        <dbReference type="SAM" id="Phobius"/>
    </source>
</evidence>
<protein>
    <submittedName>
        <fullName evidence="3">DUF2231 domain-containing protein</fullName>
    </submittedName>
</protein>
<feature type="transmembrane region" description="Helical" evidence="1">
    <location>
        <begin position="20"/>
        <end position="40"/>
    </location>
</feature>
<feature type="transmembrane region" description="Helical" evidence="1">
    <location>
        <begin position="52"/>
        <end position="72"/>
    </location>
</feature>
<keyword evidence="1" id="KW-0472">Membrane</keyword>
<proteinExistence type="predicted"/>
<feature type="domain" description="DUF2231" evidence="2">
    <location>
        <begin position="19"/>
        <end position="133"/>
    </location>
</feature>
<dbReference type="Pfam" id="PF09990">
    <property type="entry name" value="DUF2231"/>
    <property type="match status" value="1"/>
</dbReference>
<evidence type="ECO:0000313" key="4">
    <source>
        <dbReference type="Proteomes" id="UP000308530"/>
    </source>
</evidence>